<dbReference type="InterPro" id="IPR013132">
    <property type="entry name" value="PseI/NeuA/B-like_N"/>
</dbReference>
<comment type="caution">
    <text evidence="2">The sequence shown here is derived from an EMBL/GenBank/DDBJ whole genome shotgun (WGS) entry which is preliminary data.</text>
</comment>
<accession>A0ABU8J458</accession>
<dbReference type="Pfam" id="PF03102">
    <property type="entry name" value="NeuB"/>
    <property type="match status" value="1"/>
</dbReference>
<name>A0ABU8J458_9BURK</name>
<evidence type="ECO:0000313" key="3">
    <source>
        <dbReference type="Proteomes" id="UP001386437"/>
    </source>
</evidence>
<dbReference type="Proteomes" id="UP001386437">
    <property type="component" value="Unassembled WGS sequence"/>
</dbReference>
<dbReference type="SUPFAM" id="SSF51269">
    <property type="entry name" value="AFP III-like domain"/>
    <property type="match status" value="1"/>
</dbReference>
<protein>
    <submittedName>
        <fullName evidence="2">N-acetylneuraminate synthase family protein</fullName>
    </submittedName>
</protein>
<dbReference type="PANTHER" id="PTHR42966">
    <property type="entry name" value="N-ACETYLNEURAMINATE SYNTHASE"/>
    <property type="match status" value="1"/>
</dbReference>
<proteinExistence type="predicted"/>
<dbReference type="InterPro" id="IPR006190">
    <property type="entry name" value="SAF_AFP_Neu5Ac"/>
</dbReference>
<dbReference type="EMBL" id="JACFYJ010000123">
    <property type="protein sequence ID" value="MEI6002631.1"/>
    <property type="molecule type" value="Genomic_DNA"/>
</dbReference>
<dbReference type="PANTHER" id="PTHR42966:SF1">
    <property type="entry name" value="SIALIC ACID SYNTHASE"/>
    <property type="match status" value="1"/>
</dbReference>
<gene>
    <name evidence="2" type="ORF">H3V53_37640</name>
</gene>
<sequence length="364" mass="39571">MQRQIQIGTRTIGPGEAPFTIAEVGINHNGDFERACRMIEVAKASNADAVKFQTFKAVEFCGDPQQQFTYQSQGVSVTESMLAMFQRYEFTREQWFALKAHCDKVGITFLSTPQNTSDLELLLEVGVPALKVGSDDFTNLPLIRRYAGTGKPLILSCGMSDIGEVHDALDAAGWYDGHPVVLLLCTSQYPTPPQDVNIRKLTTLRRAFEGLPVGFSDHTQGPLAASLATALGACVFEKHFTLSHDLPGPDHWFSEEPAGLAQWVDSIRTAHTMLGSRLVRPTHAELDMRILARRSLVVLRDIAAGDVLSADNIGARRPGGGLAPDMIDQVLGMTAHRALKAGERLSLGDMQPAAQRAEAAHAQA</sequence>
<dbReference type="InterPro" id="IPR013974">
    <property type="entry name" value="SAF"/>
</dbReference>
<organism evidence="2 3">
    <name type="scientific">Paraburkholderia bengalensis</name>
    <dbReference type="NCBI Taxonomy" id="2747562"/>
    <lineage>
        <taxon>Bacteria</taxon>
        <taxon>Pseudomonadati</taxon>
        <taxon>Pseudomonadota</taxon>
        <taxon>Betaproteobacteria</taxon>
        <taxon>Burkholderiales</taxon>
        <taxon>Burkholderiaceae</taxon>
        <taxon>Paraburkholderia</taxon>
    </lineage>
</organism>
<dbReference type="PROSITE" id="PS50844">
    <property type="entry name" value="AFP_LIKE"/>
    <property type="match status" value="1"/>
</dbReference>
<dbReference type="InterPro" id="IPR057736">
    <property type="entry name" value="SAF_PseI/NeuA/NeuB"/>
</dbReference>
<dbReference type="SUPFAM" id="SSF51569">
    <property type="entry name" value="Aldolase"/>
    <property type="match status" value="1"/>
</dbReference>
<dbReference type="CDD" id="cd11615">
    <property type="entry name" value="SAF_NeuB_like"/>
    <property type="match status" value="1"/>
</dbReference>
<dbReference type="InterPro" id="IPR013785">
    <property type="entry name" value="Aldolase_TIM"/>
</dbReference>
<keyword evidence="3" id="KW-1185">Reference proteome</keyword>
<dbReference type="Pfam" id="PF08666">
    <property type="entry name" value="SAF"/>
    <property type="match status" value="1"/>
</dbReference>
<dbReference type="SMART" id="SM00858">
    <property type="entry name" value="SAF"/>
    <property type="match status" value="1"/>
</dbReference>
<reference evidence="2 3" key="1">
    <citation type="journal article" date="2022" name="Arch. Microbiol.">
        <title>Paraburkholderia bengalensis sp. nov. isolated from roots of Oryza sativa, IR64.</title>
        <authorList>
            <person name="Nag P."/>
            <person name="Mondal N."/>
            <person name="Sarkar J."/>
            <person name="Das S."/>
        </authorList>
    </citation>
    <scope>NUCLEOTIDE SEQUENCE [LARGE SCALE GENOMIC DNA]</scope>
    <source>
        <strain evidence="2 3">IR64_4_BI</strain>
    </source>
</reference>
<dbReference type="InterPro" id="IPR051690">
    <property type="entry name" value="PseI-like"/>
</dbReference>
<evidence type="ECO:0000259" key="1">
    <source>
        <dbReference type="PROSITE" id="PS50844"/>
    </source>
</evidence>
<dbReference type="Gene3D" id="3.20.20.70">
    <property type="entry name" value="Aldolase class I"/>
    <property type="match status" value="1"/>
</dbReference>
<feature type="domain" description="AFP-like" evidence="1">
    <location>
        <begin position="295"/>
        <end position="353"/>
    </location>
</feature>
<dbReference type="InterPro" id="IPR036732">
    <property type="entry name" value="AFP_Neu5c_C_sf"/>
</dbReference>
<dbReference type="Gene3D" id="3.90.1210.10">
    <property type="entry name" value="Antifreeze-like/N-acetylneuraminic acid synthase C-terminal domain"/>
    <property type="match status" value="1"/>
</dbReference>
<dbReference type="RefSeq" id="WP_336602241.1">
    <property type="nucleotide sequence ID" value="NZ_JACFYJ010000123.1"/>
</dbReference>
<evidence type="ECO:0000313" key="2">
    <source>
        <dbReference type="EMBL" id="MEI6002631.1"/>
    </source>
</evidence>